<name>V9DTL9_PHYNI</name>
<proteinExistence type="predicted"/>
<accession>V9DTL9</accession>
<dbReference type="Proteomes" id="UP000018721">
    <property type="component" value="Unassembled WGS sequence"/>
</dbReference>
<gene>
    <name evidence="1" type="ORF">F443_22906</name>
</gene>
<dbReference type="AlphaFoldDB" id="V9DTL9"/>
<dbReference type="HOGENOM" id="CLU_2138440_0_0_1"/>
<reference evidence="1 2" key="1">
    <citation type="submission" date="2013-11" db="EMBL/GenBank/DDBJ databases">
        <title>The Genome Sequence of Phytophthora parasitica P1569.</title>
        <authorList>
            <consortium name="The Broad Institute Genomics Platform"/>
            <person name="Russ C."/>
            <person name="Tyler B."/>
            <person name="Panabieres F."/>
            <person name="Shan W."/>
            <person name="Tripathy S."/>
            <person name="Grunwald N."/>
            <person name="Machado M."/>
            <person name="Johnson C.S."/>
            <person name="Arredondo F."/>
            <person name="Hong C."/>
            <person name="Coffey M."/>
            <person name="Young S.K."/>
            <person name="Zeng Q."/>
            <person name="Gargeya S."/>
            <person name="Fitzgerald M."/>
            <person name="Abouelleil A."/>
            <person name="Alvarado L."/>
            <person name="Chapman S.B."/>
            <person name="Gainer-Dewar J."/>
            <person name="Goldberg J."/>
            <person name="Griggs A."/>
            <person name="Gujja S."/>
            <person name="Hansen M."/>
            <person name="Howarth C."/>
            <person name="Imamovic A."/>
            <person name="Ireland A."/>
            <person name="Larimer J."/>
            <person name="McCowan C."/>
            <person name="Murphy C."/>
            <person name="Pearson M."/>
            <person name="Poon T.W."/>
            <person name="Priest M."/>
            <person name="Roberts A."/>
            <person name="Saif S."/>
            <person name="Shea T."/>
            <person name="Sykes S."/>
            <person name="Wortman J."/>
            <person name="Nusbaum C."/>
            <person name="Birren B."/>
        </authorList>
    </citation>
    <scope>NUCLEOTIDE SEQUENCE [LARGE SCALE GENOMIC DNA]</scope>
    <source>
        <strain evidence="1 2">P1569</strain>
    </source>
</reference>
<comment type="caution">
    <text evidence="1">The sequence shown here is derived from an EMBL/GenBank/DDBJ whole genome shotgun (WGS) entry which is preliminary data.</text>
</comment>
<protein>
    <submittedName>
        <fullName evidence="1">Uncharacterized protein</fullName>
    </submittedName>
</protein>
<sequence>MMLFKVSHCGPAVYNQLTIRAAPDVLSLRHAPSYGRLSLEQLHAIELVHVAQQYSILQNNNAKDYTNGKTRRCKLSGGVRAALSKKNECLSGENPASDRMASLGKACPLVLPF</sequence>
<evidence type="ECO:0000313" key="1">
    <source>
        <dbReference type="EMBL" id="ETI29976.1"/>
    </source>
</evidence>
<keyword evidence="2" id="KW-1185">Reference proteome</keyword>
<evidence type="ECO:0000313" key="2">
    <source>
        <dbReference type="Proteomes" id="UP000018721"/>
    </source>
</evidence>
<dbReference type="EMBL" id="ANIZ01004613">
    <property type="protein sequence ID" value="ETI29976.1"/>
    <property type="molecule type" value="Genomic_DNA"/>
</dbReference>
<organism evidence="1 2">
    <name type="scientific">Phytophthora nicotianae P1569</name>
    <dbReference type="NCBI Taxonomy" id="1317065"/>
    <lineage>
        <taxon>Eukaryota</taxon>
        <taxon>Sar</taxon>
        <taxon>Stramenopiles</taxon>
        <taxon>Oomycota</taxon>
        <taxon>Peronosporomycetes</taxon>
        <taxon>Peronosporales</taxon>
        <taxon>Peronosporaceae</taxon>
        <taxon>Phytophthora</taxon>
    </lineage>
</organism>